<evidence type="ECO:0000313" key="11">
    <source>
        <dbReference type="EMBL" id="PWJ54600.1"/>
    </source>
</evidence>
<keyword evidence="12" id="KW-1185">Reference proteome</keyword>
<sequence length="747" mass="78576">MSTASTSTAATPALPADLRETAEAHLRALAGEHARLRDDQWAAISTLVAERRRVVVVQRTGWGKSAVYWVATALRRHHAEVGGAGPTLVISPLLALMRDQVAAATRSGLRAVTLNSANVDDWPAIEEQIAADAVDVLLVSPERLNSVGFRQRVLPRLAPRLGLLVVDEAHCISDWGHDFRPDYRRLASVLAGLPEGTPVLATTATANARVSADVAAQLSADGTPALTLRGPLDREGLELAVVPTPDVAHAYAWTAQFLRDSSGSGIIYTLTVAETARLAEFLASNEGGGHAVAAYSSATEPAERERLEAALLSGELRALVATSSLGMGYDHPRLAFVVHLGAPSSPVAYYQQVGRAGRALDGAVGVLLPTAADERIWAYFDSTAFPPEPVVRRVLEVLERLSGGQEGVGLPKLEIEAGLRRGRLEALLKVLDVDGAVERVAGGYRTITQTTGQPWHYDAERIAGVAAARRAEQAVMRRYAATPAEQPPGSQPCLLRVLRSELDDDGAADCGRCSACTGRLPAPGLAVDEQLAAAALRHLRSQTTVLEPRKMWPSGTSGRRGRIAEGVRAEPGRALAIGEDPAWGEAVAAVLREGPSAASWADVVDGCVRTLGRWRWPAGRPAWVTWLPDGSGGASPREQAARALAEALGEVGRLRVLPALEAVAGAPLEAPRREGAGPAPASAAAGVALARLRLSETGHEVLAEAAGAPVLVVDAETRTGWSLTVASVLLREAGAGPVYPLALLKRA</sequence>
<dbReference type="GO" id="GO:0030894">
    <property type="term" value="C:replisome"/>
    <property type="evidence" value="ECO:0007669"/>
    <property type="project" value="TreeGrafter"/>
</dbReference>
<dbReference type="SUPFAM" id="SSF52540">
    <property type="entry name" value="P-loop containing nucleoside triphosphate hydrolases"/>
    <property type="match status" value="1"/>
</dbReference>
<keyword evidence="4" id="KW-0067">ATP-binding</keyword>
<dbReference type="GO" id="GO:0005524">
    <property type="term" value="F:ATP binding"/>
    <property type="evidence" value="ECO:0007669"/>
    <property type="project" value="UniProtKB-KW"/>
</dbReference>
<evidence type="ECO:0000256" key="5">
    <source>
        <dbReference type="ARBA" id="ARBA00023125"/>
    </source>
</evidence>
<dbReference type="GO" id="GO:0016787">
    <property type="term" value="F:hydrolase activity"/>
    <property type="evidence" value="ECO:0007669"/>
    <property type="project" value="UniProtKB-KW"/>
</dbReference>
<dbReference type="Pfam" id="PF00271">
    <property type="entry name" value="Helicase_C"/>
    <property type="match status" value="1"/>
</dbReference>
<evidence type="ECO:0000256" key="7">
    <source>
        <dbReference type="ARBA" id="ARBA00034617"/>
    </source>
</evidence>
<dbReference type="PROSITE" id="PS00690">
    <property type="entry name" value="DEAH_ATP_HELICASE"/>
    <property type="match status" value="1"/>
</dbReference>
<dbReference type="InterPro" id="IPR014001">
    <property type="entry name" value="Helicase_ATP-bd"/>
</dbReference>
<dbReference type="OrthoDB" id="9760034at2"/>
<dbReference type="EC" id="5.6.2.4" evidence="8"/>
<dbReference type="AlphaFoldDB" id="A0A316AC33"/>
<dbReference type="GO" id="GO:0043590">
    <property type="term" value="C:bacterial nucleoid"/>
    <property type="evidence" value="ECO:0007669"/>
    <property type="project" value="TreeGrafter"/>
</dbReference>
<dbReference type="SMART" id="SM00487">
    <property type="entry name" value="DEXDc"/>
    <property type="match status" value="1"/>
</dbReference>
<dbReference type="EMBL" id="QGDQ01000006">
    <property type="protein sequence ID" value="PWJ54600.1"/>
    <property type="molecule type" value="Genomic_DNA"/>
</dbReference>
<feature type="domain" description="Helicase C-terminal" evidence="10">
    <location>
        <begin position="246"/>
        <end position="416"/>
    </location>
</feature>
<dbReference type="PANTHER" id="PTHR13710">
    <property type="entry name" value="DNA HELICASE RECQ FAMILY MEMBER"/>
    <property type="match status" value="1"/>
</dbReference>
<dbReference type="GO" id="GO:0009378">
    <property type="term" value="F:four-way junction helicase activity"/>
    <property type="evidence" value="ECO:0007669"/>
    <property type="project" value="TreeGrafter"/>
</dbReference>
<evidence type="ECO:0000256" key="3">
    <source>
        <dbReference type="ARBA" id="ARBA00022801"/>
    </source>
</evidence>
<dbReference type="InterPro" id="IPR011545">
    <property type="entry name" value="DEAD/DEAH_box_helicase_dom"/>
</dbReference>
<dbReference type="GO" id="GO:0003677">
    <property type="term" value="F:DNA binding"/>
    <property type="evidence" value="ECO:0007669"/>
    <property type="project" value="UniProtKB-KW"/>
</dbReference>
<reference evidence="11 12" key="1">
    <citation type="submission" date="2018-03" db="EMBL/GenBank/DDBJ databases">
        <title>Genomic Encyclopedia of Archaeal and Bacterial Type Strains, Phase II (KMG-II): from individual species to whole genera.</title>
        <authorList>
            <person name="Goeker M."/>
        </authorList>
    </citation>
    <scope>NUCLEOTIDE SEQUENCE [LARGE SCALE GENOMIC DNA]</scope>
    <source>
        <strain evidence="11 12">DSM 44889</strain>
    </source>
</reference>
<keyword evidence="2" id="KW-0547">Nucleotide-binding</keyword>
<dbReference type="PROSITE" id="PS51194">
    <property type="entry name" value="HELICASE_CTER"/>
    <property type="match status" value="1"/>
</dbReference>
<protein>
    <recommendedName>
        <fullName evidence="8">DNA 3'-5' helicase</fullName>
        <ecNumber evidence="8">5.6.2.4</ecNumber>
    </recommendedName>
</protein>
<proteinExistence type="inferred from homology"/>
<dbReference type="InterPro" id="IPR002464">
    <property type="entry name" value="DNA/RNA_helicase_DEAH_CS"/>
</dbReference>
<dbReference type="InterPro" id="IPR027417">
    <property type="entry name" value="P-loop_NTPase"/>
</dbReference>
<dbReference type="Gene3D" id="3.40.50.300">
    <property type="entry name" value="P-loop containing nucleotide triphosphate hydrolases"/>
    <property type="match status" value="2"/>
</dbReference>
<organism evidence="11 12">
    <name type="scientific">Quadrisphaera granulorum</name>
    <dbReference type="NCBI Taxonomy" id="317664"/>
    <lineage>
        <taxon>Bacteria</taxon>
        <taxon>Bacillati</taxon>
        <taxon>Actinomycetota</taxon>
        <taxon>Actinomycetes</taxon>
        <taxon>Kineosporiales</taxon>
        <taxon>Kineosporiaceae</taxon>
        <taxon>Quadrisphaera</taxon>
    </lineage>
</organism>
<dbReference type="GO" id="GO:0006281">
    <property type="term" value="P:DNA repair"/>
    <property type="evidence" value="ECO:0007669"/>
    <property type="project" value="TreeGrafter"/>
</dbReference>
<evidence type="ECO:0000256" key="6">
    <source>
        <dbReference type="ARBA" id="ARBA00023235"/>
    </source>
</evidence>
<dbReference type="SMART" id="SM00490">
    <property type="entry name" value="HELICc"/>
    <property type="match status" value="1"/>
</dbReference>
<dbReference type="PROSITE" id="PS51192">
    <property type="entry name" value="HELICASE_ATP_BIND_1"/>
    <property type="match status" value="1"/>
</dbReference>
<dbReference type="GO" id="GO:0043138">
    <property type="term" value="F:3'-5' DNA helicase activity"/>
    <property type="evidence" value="ECO:0007669"/>
    <property type="project" value="UniProtKB-EC"/>
</dbReference>
<comment type="similarity">
    <text evidence="1">Belongs to the helicase family. RecQ subfamily.</text>
</comment>
<evidence type="ECO:0000259" key="10">
    <source>
        <dbReference type="PROSITE" id="PS51194"/>
    </source>
</evidence>
<dbReference type="InterPro" id="IPR001650">
    <property type="entry name" value="Helicase_C-like"/>
</dbReference>
<dbReference type="Proteomes" id="UP000245469">
    <property type="component" value="Unassembled WGS sequence"/>
</dbReference>
<dbReference type="PANTHER" id="PTHR13710:SF105">
    <property type="entry name" value="ATP-DEPENDENT DNA HELICASE Q1"/>
    <property type="match status" value="1"/>
</dbReference>
<evidence type="ECO:0000256" key="4">
    <source>
        <dbReference type="ARBA" id="ARBA00022840"/>
    </source>
</evidence>
<dbReference type="RefSeq" id="WP_109773533.1">
    <property type="nucleotide sequence ID" value="NZ_QGDQ01000006.1"/>
</dbReference>
<evidence type="ECO:0000256" key="2">
    <source>
        <dbReference type="ARBA" id="ARBA00022741"/>
    </source>
</evidence>
<comment type="catalytic activity">
    <reaction evidence="7">
        <text>Couples ATP hydrolysis with the unwinding of duplex DNA by translocating in the 3'-5' direction.</text>
        <dbReference type="EC" id="5.6.2.4"/>
    </reaction>
</comment>
<comment type="caution">
    <text evidence="11">The sequence shown here is derived from an EMBL/GenBank/DDBJ whole genome shotgun (WGS) entry which is preliminary data.</text>
</comment>
<evidence type="ECO:0000256" key="1">
    <source>
        <dbReference type="ARBA" id="ARBA00005446"/>
    </source>
</evidence>
<keyword evidence="3" id="KW-0378">Hydrolase</keyword>
<accession>A0A316AC33</accession>
<evidence type="ECO:0000313" key="12">
    <source>
        <dbReference type="Proteomes" id="UP000245469"/>
    </source>
</evidence>
<dbReference type="GO" id="GO:0006310">
    <property type="term" value="P:DNA recombination"/>
    <property type="evidence" value="ECO:0007669"/>
    <property type="project" value="TreeGrafter"/>
</dbReference>
<evidence type="ECO:0000256" key="8">
    <source>
        <dbReference type="ARBA" id="ARBA00034808"/>
    </source>
</evidence>
<dbReference type="GO" id="GO:0005737">
    <property type="term" value="C:cytoplasm"/>
    <property type="evidence" value="ECO:0007669"/>
    <property type="project" value="TreeGrafter"/>
</dbReference>
<evidence type="ECO:0000259" key="9">
    <source>
        <dbReference type="PROSITE" id="PS51192"/>
    </source>
</evidence>
<name>A0A316AC33_9ACTN</name>
<gene>
    <name evidence="11" type="ORF">BXY45_10643</name>
</gene>
<keyword evidence="5" id="KW-0238">DNA-binding</keyword>
<keyword evidence="11" id="KW-0347">Helicase</keyword>
<keyword evidence="6" id="KW-0413">Isomerase</keyword>
<feature type="domain" description="Helicase ATP-binding" evidence="9">
    <location>
        <begin position="45"/>
        <end position="224"/>
    </location>
</feature>
<dbReference type="Pfam" id="PF00270">
    <property type="entry name" value="DEAD"/>
    <property type="match status" value="1"/>
</dbReference>